<name>A0ABT8K2A6_9MICC</name>
<dbReference type="EMBL" id="JAROCG010000001">
    <property type="protein sequence ID" value="MDN4611541.1"/>
    <property type="molecule type" value="Genomic_DNA"/>
</dbReference>
<evidence type="ECO:0008006" key="3">
    <source>
        <dbReference type="Google" id="ProtNLM"/>
    </source>
</evidence>
<sequence length="48" mass="5166">MSLVGPGGLLSQLAKNVLEAALEAKLTEHLVYERRQTPSAANMRNETG</sequence>
<comment type="caution">
    <text evidence="1">The sequence shown here is derived from an EMBL/GenBank/DDBJ whole genome shotgun (WGS) entry which is preliminary data.</text>
</comment>
<evidence type="ECO:0000313" key="1">
    <source>
        <dbReference type="EMBL" id="MDN4611541.1"/>
    </source>
</evidence>
<reference evidence="1" key="1">
    <citation type="submission" date="2023-06" db="EMBL/GenBank/DDBJ databases">
        <title>MT1 and MT2 Draft Genomes of Novel Species.</title>
        <authorList>
            <person name="Venkateswaran K."/>
        </authorList>
    </citation>
    <scope>NUCLEOTIDE SEQUENCE</scope>
    <source>
        <strain evidence="1">IIF3SC-B10</strain>
    </source>
</reference>
<evidence type="ECO:0000313" key="2">
    <source>
        <dbReference type="Proteomes" id="UP001174209"/>
    </source>
</evidence>
<organism evidence="1 2">
    <name type="scientific">Arthrobacter burdickii</name>
    <dbReference type="NCBI Taxonomy" id="3035920"/>
    <lineage>
        <taxon>Bacteria</taxon>
        <taxon>Bacillati</taxon>
        <taxon>Actinomycetota</taxon>
        <taxon>Actinomycetes</taxon>
        <taxon>Micrococcales</taxon>
        <taxon>Micrococcaceae</taxon>
        <taxon>Arthrobacter</taxon>
    </lineage>
</organism>
<protein>
    <recommendedName>
        <fullName evidence="3">Transposase</fullName>
    </recommendedName>
</protein>
<gene>
    <name evidence="1" type="ORF">P5G52_11770</name>
</gene>
<keyword evidence="2" id="KW-1185">Reference proteome</keyword>
<dbReference type="Proteomes" id="UP001174209">
    <property type="component" value="Unassembled WGS sequence"/>
</dbReference>
<proteinExistence type="predicted"/>
<accession>A0ABT8K2A6</accession>